<dbReference type="KEGG" id="tle:Tlet_1003"/>
<feature type="transmembrane region" description="Helical" evidence="11">
    <location>
        <begin position="146"/>
        <end position="166"/>
    </location>
</feature>
<dbReference type="Pfam" id="PF00512">
    <property type="entry name" value="HisKA"/>
    <property type="match status" value="1"/>
</dbReference>
<dbReference type="EMBL" id="CP000812">
    <property type="protein sequence ID" value="ABV33569.1"/>
    <property type="molecule type" value="Genomic_DNA"/>
</dbReference>
<gene>
    <name evidence="14" type="ordered locus">Tlet_1003</name>
</gene>
<dbReference type="CDD" id="cd06225">
    <property type="entry name" value="HAMP"/>
    <property type="match status" value="1"/>
</dbReference>
<dbReference type="InterPro" id="IPR050398">
    <property type="entry name" value="HssS/ArlS-like"/>
</dbReference>
<dbReference type="FunFam" id="1.10.287.130:FF:000001">
    <property type="entry name" value="Two-component sensor histidine kinase"/>
    <property type="match status" value="1"/>
</dbReference>
<dbReference type="CDD" id="cd00082">
    <property type="entry name" value="HisKA"/>
    <property type="match status" value="1"/>
</dbReference>
<reference evidence="14 15" key="2">
    <citation type="journal article" date="2009" name="Proc. Natl. Acad. Sci. U.S.A.">
        <title>On the chimeric nature, thermophilic origin, and phylogenetic placement of the Thermotogales.</title>
        <authorList>
            <person name="Zhaxybayeva O."/>
            <person name="Swithers K.S."/>
            <person name="Lapierre P."/>
            <person name="Fournier G.P."/>
            <person name="Bickhart D.M."/>
            <person name="DeBoy R.T."/>
            <person name="Nelson K.E."/>
            <person name="Nesbo C.L."/>
            <person name="Doolittle W.F."/>
            <person name="Gogarten J.P."/>
            <person name="Noll K.M."/>
        </authorList>
    </citation>
    <scope>NUCLEOTIDE SEQUENCE [LARGE SCALE GENOMIC DNA]</scope>
    <source>
        <strain evidence="15">ATCC BAA-301 / DSM 14385 / NBRC 107922 / TMO</strain>
    </source>
</reference>
<feature type="domain" description="Histidine kinase" evidence="12">
    <location>
        <begin position="228"/>
        <end position="431"/>
    </location>
</feature>
<evidence type="ECO:0000256" key="3">
    <source>
        <dbReference type="ARBA" id="ARBA00012438"/>
    </source>
</evidence>
<dbReference type="InterPro" id="IPR004358">
    <property type="entry name" value="Sig_transdc_His_kin-like_C"/>
</dbReference>
<evidence type="ECO:0000256" key="7">
    <source>
        <dbReference type="ARBA" id="ARBA00022777"/>
    </source>
</evidence>
<reference evidence="14 15" key="1">
    <citation type="submission" date="2007-08" db="EMBL/GenBank/DDBJ databases">
        <title>Complete sequence of Thermotoga lettingae TMO.</title>
        <authorList>
            <consortium name="US DOE Joint Genome Institute"/>
            <person name="Copeland A."/>
            <person name="Lucas S."/>
            <person name="Lapidus A."/>
            <person name="Barry K."/>
            <person name="Glavina del Rio T."/>
            <person name="Dalin E."/>
            <person name="Tice H."/>
            <person name="Pitluck S."/>
            <person name="Foster B."/>
            <person name="Bruce D."/>
            <person name="Schmutz J."/>
            <person name="Larimer F."/>
            <person name="Land M."/>
            <person name="Hauser L."/>
            <person name="Kyrpides N."/>
            <person name="Mikhailova N."/>
            <person name="Nelson K."/>
            <person name="Gogarten J.P."/>
            <person name="Noll K."/>
            <person name="Richardson P."/>
        </authorList>
    </citation>
    <scope>NUCLEOTIDE SEQUENCE [LARGE SCALE GENOMIC DNA]</scope>
    <source>
        <strain evidence="15">ATCC BAA-301 / DSM 14385 / NBRC 107922 / TMO</strain>
    </source>
</reference>
<evidence type="ECO:0000313" key="14">
    <source>
        <dbReference type="EMBL" id="ABV33569.1"/>
    </source>
</evidence>
<name>A8F5Y5_PSELT</name>
<dbReference type="HOGENOM" id="CLU_000445_89_6_0"/>
<proteinExistence type="predicted"/>
<keyword evidence="8 11" id="KW-1133">Transmembrane helix</keyword>
<dbReference type="PROSITE" id="PS50109">
    <property type="entry name" value="HIS_KIN"/>
    <property type="match status" value="1"/>
</dbReference>
<comment type="catalytic activity">
    <reaction evidence="1">
        <text>ATP + protein L-histidine = ADP + protein N-phospho-L-histidine.</text>
        <dbReference type="EC" id="2.7.13.3"/>
    </reaction>
</comment>
<protein>
    <recommendedName>
        <fullName evidence="3">histidine kinase</fullName>
        <ecNumber evidence="3">2.7.13.3</ecNumber>
    </recommendedName>
</protein>
<dbReference type="Proteomes" id="UP000002016">
    <property type="component" value="Chromosome"/>
</dbReference>
<dbReference type="OrthoDB" id="9796330at2"/>
<dbReference type="RefSeq" id="WP_012003050.1">
    <property type="nucleotide sequence ID" value="NC_009828.1"/>
</dbReference>
<dbReference type="PRINTS" id="PR00344">
    <property type="entry name" value="BCTRLSENSOR"/>
</dbReference>
<dbReference type="InterPro" id="IPR036097">
    <property type="entry name" value="HisK_dim/P_sf"/>
</dbReference>
<dbReference type="GO" id="GO:0000155">
    <property type="term" value="F:phosphorelay sensor kinase activity"/>
    <property type="evidence" value="ECO:0007669"/>
    <property type="project" value="InterPro"/>
</dbReference>
<sequence>MFSTLKWKMVFWYTTFFSIILGFGLISAYKLVKNIHLNRSVESLRQNVLQFLRMPGVMRNFALPPGVAIIDENGNLIAGSINTEHENFDHFLSRVFSVKNPAYIKLGEDEYLVFKAKFVVLNKERDYYLLSPAGGMGDFLRILARSFFMLWVIFSVFSFVLGNYFVNKSLTPMRRITDELKDINAADLAKRVHDPETNDEVSKLAKTINEMLDRLQVGFEAQNDFINDVSHELKTPLATIQGYAELMQKFSYNKEIVIESARTIQDTSIKLAKLVETLLSLSKPVTKVEFQNIELNTFLHNLAEQFRLQFKEFSIYVEGQGCGYADPRVLEIIVKALVENAVKFSKDRKEIILKCGDSWVSVKDFGIGMSEFEKNKIFHKFYKGDKSRSSEGYGLGLSLVEKLAKTMNCKIEVESELNKGSEFIVKMPPCN</sequence>
<dbReference type="Pfam" id="PF00672">
    <property type="entry name" value="HAMP"/>
    <property type="match status" value="1"/>
</dbReference>
<evidence type="ECO:0000256" key="9">
    <source>
        <dbReference type="ARBA" id="ARBA00023012"/>
    </source>
</evidence>
<keyword evidence="4" id="KW-0597">Phosphoprotein</keyword>
<comment type="subcellular location">
    <subcellularLocation>
        <location evidence="2">Membrane</location>
        <topology evidence="2">Multi-pass membrane protein</topology>
    </subcellularLocation>
</comment>
<dbReference type="PANTHER" id="PTHR45528:SF12">
    <property type="entry name" value="SENSOR HISTIDINE KINASE ARSS"/>
    <property type="match status" value="1"/>
</dbReference>
<evidence type="ECO:0000256" key="6">
    <source>
        <dbReference type="ARBA" id="ARBA00022692"/>
    </source>
</evidence>
<dbReference type="Pfam" id="PF02518">
    <property type="entry name" value="HATPase_c"/>
    <property type="match status" value="1"/>
</dbReference>
<dbReference type="InterPro" id="IPR005467">
    <property type="entry name" value="His_kinase_dom"/>
</dbReference>
<dbReference type="Gene3D" id="3.30.565.10">
    <property type="entry name" value="Histidine kinase-like ATPase, C-terminal domain"/>
    <property type="match status" value="1"/>
</dbReference>
<dbReference type="SUPFAM" id="SSF158472">
    <property type="entry name" value="HAMP domain-like"/>
    <property type="match status" value="1"/>
</dbReference>
<keyword evidence="6 11" id="KW-0812">Transmembrane</keyword>
<accession>A8F5Y5</accession>
<evidence type="ECO:0000256" key="2">
    <source>
        <dbReference type="ARBA" id="ARBA00004141"/>
    </source>
</evidence>
<feature type="domain" description="HAMP" evidence="13">
    <location>
        <begin position="167"/>
        <end position="220"/>
    </location>
</feature>
<evidence type="ECO:0000256" key="1">
    <source>
        <dbReference type="ARBA" id="ARBA00000085"/>
    </source>
</evidence>
<dbReference type="eggNOG" id="COG2205">
    <property type="taxonomic scope" value="Bacteria"/>
</dbReference>
<dbReference type="EC" id="2.7.13.3" evidence="3"/>
<evidence type="ECO:0000256" key="11">
    <source>
        <dbReference type="SAM" id="Phobius"/>
    </source>
</evidence>
<evidence type="ECO:0000313" key="15">
    <source>
        <dbReference type="Proteomes" id="UP000002016"/>
    </source>
</evidence>
<dbReference type="InterPro" id="IPR003661">
    <property type="entry name" value="HisK_dim/P_dom"/>
</dbReference>
<evidence type="ECO:0000256" key="4">
    <source>
        <dbReference type="ARBA" id="ARBA00022553"/>
    </source>
</evidence>
<dbReference type="PANTHER" id="PTHR45528">
    <property type="entry name" value="SENSOR HISTIDINE KINASE CPXA"/>
    <property type="match status" value="1"/>
</dbReference>
<dbReference type="SUPFAM" id="SSF47384">
    <property type="entry name" value="Homodimeric domain of signal transducing histidine kinase"/>
    <property type="match status" value="1"/>
</dbReference>
<dbReference type="InterPro" id="IPR003660">
    <property type="entry name" value="HAMP_dom"/>
</dbReference>
<keyword evidence="10 11" id="KW-0472">Membrane</keyword>
<dbReference type="Gene3D" id="1.10.287.130">
    <property type="match status" value="1"/>
</dbReference>
<keyword evidence="15" id="KW-1185">Reference proteome</keyword>
<keyword evidence="9" id="KW-0902">Two-component regulatory system</keyword>
<dbReference type="Gene3D" id="6.10.340.10">
    <property type="match status" value="1"/>
</dbReference>
<evidence type="ECO:0000256" key="5">
    <source>
        <dbReference type="ARBA" id="ARBA00022679"/>
    </source>
</evidence>
<evidence type="ECO:0000256" key="10">
    <source>
        <dbReference type="ARBA" id="ARBA00023136"/>
    </source>
</evidence>
<keyword evidence="5" id="KW-0808">Transferase</keyword>
<dbReference type="STRING" id="416591.Tlet_1003"/>
<evidence type="ECO:0000256" key="8">
    <source>
        <dbReference type="ARBA" id="ARBA00022989"/>
    </source>
</evidence>
<dbReference type="GO" id="GO:0016020">
    <property type="term" value="C:membrane"/>
    <property type="evidence" value="ECO:0007669"/>
    <property type="project" value="UniProtKB-SubCell"/>
</dbReference>
<dbReference type="InterPro" id="IPR003594">
    <property type="entry name" value="HATPase_dom"/>
</dbReference>
<evidence type="ECO:0000259" key="12">
    <source>
        <dbReference type="PROSITE" id="PS50109"/>
    </source>
</evidence>
<organism evidence="14 15">
    <name type="scientific">Pseudothermotoga lettingae (strain ATCC BAA-301 / DSM 14385 / NBRC 107922 / TMO)</name>
    <name type="common">Thermotoga lettingae</name>
    <dbReference type="NCBI Taxonomy" id="416591"/>
    <lineage>
        <taxon>Bacteria</taxon>
        <taxon>Thermotogati</taxon>
        <taxon>Thermotogota</taxon>
        <taxon>Thermotogae</taxon>
        <taxon>Thermotogales</taxon>
        <taxon>Thermotogaceae</taxon>
        <taxon>Pseudothermotoga</taxon>
    </lineage>
</organism>
<dbReference type="InterPro" id="IPR036890">
    <property type="entry name" value="HATPase_C_sf"/>
</dbReference>
<keyword evidence="7 14" id="KW-0418">Kinase</keyword>
<evidence type="ECO:0000259" key="13">
    <source>
        <dbReference type="PROSITE" id="PS50885"/>
    </source>
</evidence>
<dbReference type="PROSITE" id="PS50885">
    <property type="entry name" value="HAMP"/>
    <property type="match status" value="1"/>
</dbReference>
<dbReference type="SMART" id="SM00387">
    <property type="entry name" value="HATPase_c"/>
    <property type="match status" value="1"/>
</dbReference>
<feature type="transmembrane region" description="Helical" evidence="11">
    <location>
        <begin position="12"/>
        <end position="32"/>
    </location>
</feature>
<dbReference type="SUPFAM" id="SSF55874">
    <property type="entry name" value="ATPase domain of HSP90 chaperone/DNA topoisomerase II/histidine kinase"/>
    <property type="match status" value="1"/>
</dbReference>
<dbReference type="AlphaFoldDB" id="A8F5Y5"/>
<dbReference type="SMART" id="SM00388">
    <property type="entry name" value="HisKA"/>
    <property type="match status" value="1"/>
</dbReference>
<dbReference type="SMART" id="SM00304">
    <property type="entry name" value="HAMP"/>
    <property type="match status" value="1"/>
</dbReference>